<gene>
    <name evidence="2" type="ORF">Tco_0990603</name>
</gene>
<evidence type="ECO:0000256" key="1">
    <source>
        <dbReference type="SAM" id="MobiDB-lite"/>
    </source>
</evidence>
<proteinExistence type="predicted"/>
<evidence type="ECO:0000313" key="3">
    <source>
        <dbReference type="Proteomes" id="UP001151760"/>
    </source>
</evidence>
<organism evidence="2 3">
    <name type="scientific">Tanacetum coccineum</name>
    <dbReference type="NCBI Taxonomy" id="301880"/>
    <lineage>
        <taxon>Eukaryota</taxon>
        <taxon>Viridiplantae</taxon>
        <taxon>Streptophyta</taxon>
        <taxon>Embryophyta</taxon>
        <taxon>Tracheophyta</taxon>
        <taxon>Spermatophyta</taxon>
        <taxon>Magnoliopsida</taxon>
        <taxon>eudicotyledons</taxon>
        <taxon>Gunneridae</taxon>
        <taxon>Pentapetalae</taxon>
        <taxon>asterids</taxon>
        <taxon>campanulids</taxon>
        <taxon>Asterales</taxon>
        <taxon>Asteraceae</taxon>
        <taxon>Asteroideae</taxon>
        <taxon>Anthemideae</taxon>
        <taxon>Anthemidinae</taxon>
        <taxon>Tanacetum</taxon>
    </lineage>
</organism>
<feature type="region of interest" description="Disordered" evidence="1">
    <location>
        <begin position="184"/>
        <end position="216"/>
    </location>
</feature>
<evidence type="ECO:0000313" key="2">
    <source>
        <dbReference type="EMBL" id="GJT55549.1"/>
    </source>
</evidence>
<name>A0ABQ5EX65_9ASTR</name>
<reference evidence="2" key="1">
    <citation type="journal article" date="2022" name="Int. J. Mol. Sci.">
        <title>Draft Genome of Tanacetum Coccineum: Genomic Comparison of Closely Related Tanacetum-Family Plants.</title>
        <authorList>
            <person name="Yamashiro T."/>
            <person name="Shiraishi A."/>
            <person name="Nakayama K."/>
            <person name="Satake H."/>
        </authorList>
    </citation>
    <scope>NUCLEOTIDE SEQUENCE</scope>
</reference>
<keyword evidence="3" id="KW-1185">Reference proteome</keyword>
<accession>A0ABQ5EX65</accession>
<sequence>MENLSQKHGLVSKTYYKNSLIMASTFGSKSTFFYDHVNPVTRRTIDQSAGGKLRDRNAEESWALLEDLALYDNESWNDPMDFAKLYFMEDPEQAFVEYASSRTDEVEDSRLSKFEADFKQQQNEMTNKIDTVLKAITDRIVGALPRDMVKNPKLSTSPVLSARSYLTMDPQCLTHVHGSINAVTIHPKQQSDSYDDRTEENEEEEKVSLENINVDPSMSLDPSVSFISKKSSNSIHSSNRSVKKYDDSHEEEPEAGEHEVDYFDIFLTRSELAYHKYLMCGLIPSIFLRNPNIMEGCPSNLKIPCNIGHVHMEKSYIDLNSPLNIMTRMMYNWIMRRKLDPRENSNRGVRNFIGRINGMHVFVGNFTYIVRLQ</sequence>
<feature type="region of interest" description="Disordered" evidence="1">
    <location>
        <begin position="229"/>
        <end position="255"/>
    </location>
</feature>
<comment type="caution">
    <text evidence="2">The sequence shown here is derived from an EMBL/GenBank/DDBJ whole genome shotgun (WGS) entry which is preliminary data.</text>
</comment>
<protein>
    <recommendedName>
        <fullName evidence="4">MAK10-like protein</fullName>
    </recommendedName>
</protein>
<dbReference type="EMBL" id="BQNB010016766">
    <property type="protein sequence ID" value="GJT55549.1"/>
    <property type="molecule type" value="Genomic_DNA"/>
</dbReference>
<feature type="compositionally biased region" description="Low complexity" evidence="1">
    <location>
        <begin position="229"/>
        <end position="240"/>
    </location>
</feature>
<evidence type="ECO:0008006" key="4">
    <source>
        <dbReference type="Google" id="ProtNLM"/>
    </source>
</evidence>
<reference evidence="2" key="2">
    <citation type="submission" date="2022-01" db="EMBL/GenBank/DDBJ databases">
        <authorList>
            <person name="Yamashiro T."/>
            <person name="Shiraishi A."/>
            <person name="Satake H."/>
            <person name="Nakayama K."/>
        </authorList>
    </citation>
    <scope>NUCLEOTIDE SEQUENCE</scope>
</reference>
<dbReference type="Proteomes" id="UP001151760">
    <property type="component" value="Unassembled WGS sequence"/>
</dbReference>